<evidence type="ECO:0000256" key="1">
    <source>
        <dbReference type="SAM" id="MobiDB-lite"/>
    </source>
</evidence>
<gene>
    <name evidence="2" type="ORF">C449_09969</name>
</gene>
<evidence type="ECO:0000313" key="3">
    <source>
        <dbReference type="Proteomes" id="UP000011669"/>
    </source>
</evidence>
<dbReference type="InParanoid" id="M0MKL3"/>
<feature type="region of interest" description="Disordered" evidence="1">
    <location>
        <begin position="1"/>
        <end position="24"/>
    </location>
</feature>
<accession>M0MKL3</accession>
<dbReference type="AlphaFoldDB" id="M0MKL3"/>
<name>M0MKL3_9EURY</name>
<protein>
    <submittedName>
        <fullName evidence="2">Uncharacterized protein</fullName>
    </submittedName>
</protein>
<dbReference type="EMBL" id="AOMD01000021">
    <property type="protein sequence ID" value="EMA44975.1"/>
    <property type="molecule type" value="Genomic_DNA"/>
</dbReference>
<sequence>MEWQHRRNRTKAEKKNDEPRSGTDWSFVAAAIAVA</sequence>
<organism evidence="2 3">
    <name type="scientific">Halococcus saccharolyticus DSM 5350</name>
    <dbReference type="NCBI Taxonomy" id="1227455"/>
    <lineage>
        <taxon>Archaea</taxon>
        <taxon>Methanobacteriati</taxon>
        <taxon>Methanobacteriota</taxon>
        <taxon>Stenosarchaea group</taxon>
        <taxon>Halobacteria</taxon>
        <taxon>Halobacteriales</taxon>
        <taxon>Halococcaceae</taxon>
        <taxon>Halococcus</taxon>
    </lineage>
</organism>
<comment type="caution">
    <text evidence="2">The sequence shown here is derived from an EMBL/GenBank/DDBJ whole genome shotgun (WGS) entry which is preliminary data.</text>
</comment>
<keyword evidence="3" id="KW-1185">Reference proteome</keyword>
<proteinExistence type="predicted"/>
<feature type="compositionally biased region" description="Basic and acidic residues" evidence="1">
    <location>
        <begin position="10"/>
        <end position="21"/>
    </location>
</feature>
<dbReference type="Proteomes" id="UP000011669">
    <property type="component" value="Unassembled WGS sequence"/>
</dbReference>
<evidence type="ECO:0000313" key="2">
    <source>
        <dbReference type="EMBL" id="EMA44975.1"/>
    </source>
</evidence>
<reference evidence="2 3" key="1">
    <citation type="journal article" date="2014" name="PLoS Genet.">
        <title>Phylogenetically driven sequencing of extremely halophilic archaea reveals strategies for static and dynamic osmo-response.</title>
        <authorList>
            <person name="Becker E.A."/>
            <person name="Seitzer P.M."/>
            <person name="Tritt A."/>
            <person name="Larsen D."/>
            <person name="Krusor M."/>
            <person name="Yao A.I."/>
            <person name="Wu D."/>
            <person name="Madern D."/>
            <person name="Eisen J.A."/>
            <person name="Darling A.E."/>
            <person name="Facciotti M.T."/>
        </authorList>
    </citation>
    <scope>NUCLEOTIDE SEQUENCE [LARGE SCALE GENOMIC DNA]</scope>
    <source>
        <strain evidence="2 3">DSM 5350</strain>
    </source>
</reference>